<evidence type="ECO:0000256" key="1">
    <source>
        <dbReference type="ARBA" id="ARBA00022741"/>
    </source>
</evidence>
<evidence type="ECO:0000259" key="3">
    <source>
        <dbReference type="Pfam" id="PF02568"/>
    </source>
</evidence>
<comment type="caution">
    <text evidence="5">The sequence shown here is derived from an EMBL/GenBank/DDBJ whole genome shotgun (WGS) entry which is preliminary data.</text>
</comment>
<dbReference type="Pfam" id="PF18297">
    <property type="entry name" value="NFACT-R_2"/>
    <property type="match status" value="1"/>
</dbReference>
<keyword evidence="1" id="KW-0547">Nucleotide-binding</keyword>
<dbReference type="Gene3D" id="3.40.50.620">
    <property type="entry name" value="HUPs"/>
    <property type="match status" value="1"/>
</dbReference>
<accession>A0A2M7YH27</accession>
<protein>
    <submittedName>
        <fullName evidence="5">Uncharacterized protein</fullName>
    </submittedName>
</protein>
<dbReference type="Proteomes" id="UP000229213">
    <property type="component" value="Unassembled WGS sequence"/>
</dbReference>
<dbReference type="EMBL" id="PFWI01000064">
    <property type="protein sequence ID" value="PJA62272.1"/>
    <property type="molecule type" value="Genomic_DNA"/>
</dbReference>
<dbReference type="InterPro" id="IPR014729">
    <property type="entry name" value="Rossmann-like_a/b/a_fold"/>
</dbReference>
<keyword evidence="2" id="KW-0067">ATP-binding</keyword>
<evidence type="ECO:0000313" key="6">
    <source>
        <dbReference type="Proteomes" id="UP000229213"/>
    </source>
</evidence>
<dbReference type="GO" id="GO:0004810">
    <property type="term" value="F:CCA tRNA nucleotidyltransferase activity"/>
    <property type="evidence" value="ECO:0007669"/>
    <property type="project" value="InterPro"/>
</dbReference>
<dbReference type="PANTHER" id="PTHR11933:SF6">
    <property type="entry name" value="THIL AANH DOMAIN-CONTAINING PROTEIN"/>
    <property type="match status" value="1"/>
</dbReference>
<dbReference type="GO" id="GO:0005524">
    <property type="term" value="F:ATP binding"/>
    <property type="evidence" value="ECO:0007669"/>
    <property type="project" value="UniProtKB-KW"/>
</dbReference>
<feature type="domain" description="NFACT protein RNA binding" evidence="4">
    <location>
        <begin position="228"/>
        <end position="328"/>
    </location>
</feature>
<organism evidence="5 6">
    <name type="scientific">bacterium (Candidatus Ratteibacteria) CG_4_9_14_3_um_filter_41_21</name>
    <dbReference type="NCBI Taxonomy" id="2014289"/>
    <lineage>
        <taxon>Bacteria</taxon>
        <taxon>Candidatus Ratteibacteria</taxon>
    </lineage>
</organism>
<dbReference type="AlphaFoldDB" id="A0A2M7YH27"/>
<dbReference type="SUPFAM" id="SSF52402">
    <property type="entry name" value="Adenine nucleotide alpha hydrolases-like"/>
    <property type="match status" value="1"/>
</dbReference>
<reference evidence="6" key="1">
    <citation type="submission" date="2017-09" db="EMBL/GenBank/DDBJ databases">
        <title>Depth-based differentiation of microbial function through sediment-hosted aquifers and enrichment of novel symbionts in the deep terrestrial subsurface.</title>
        <authorList>
            <person name="Probst A.J."/>
            <person name="Ladd B."/>
            <person name="Jarett J.K."/>
            <person name="Geller-Mcgrath D.E."/>
            <person name="Sieber C.M.K."/>
            <person name="Emerson J.B."/>
            <person name="Anantharaman K."/>
            <person name="Thomas B.C."/>
            <person name="Malmstrom R."/>
            <person name="Stieglmeier M."/>
            <person name="Klingl A."/>
            <person name="Woyke T."/>
            <person name="Ryan C.M."/>
            <person name="Banfield J.F."/>
        </authorList>
    </citation>
    <scope>NUCLEOTIDE SEQUENCE [LARGE SCALE GENOMIC DNA]</scope>
</reference>
<feature type="domain" description="Thil AANH" evidence="3">
    <location>
        <begin position="2"/>
        <end position="146"/>
    </location>
</feature>
<sequence length="330" mass="36825">MKAVALLSGGLDSTLAIGVILEQGLEVETVNFFTPFCQCNRKKSGCGYEAKRAADRFGVKLKIFNLSIEYMEMIKNPKYGYGRNLNPCIDCRILMHKKAKEYMVEIGASFVITGEVLGQRPMSQYRRALKIIEKESGLEGLVLRPLSANLLPPTVPEEMGIVDREKLLNISGRSRKPQMALARDYKIGNYPCPAGGCLLTDPGFARRMKDLMTHSEITLNDIELLKVGRHFRLSSSAKIVAGRNKEENERMIKLSKPGDLCFEPQEVKGPIGIGRGDFDQITITLASQIMARYSDGNAEVGIAYQRLPDGEKSLLRAKSMKDSELRNFRI</sequence>
<dbReference type="Pfam" id="PF02568">
    <property type="entry name" value="ThiI"/>
    <property type="match status" value="1"/>
</dbReference>
<evidence type="ECO:0000259" key="4">
    <source>
        <dbReference type="Pfam" id="PF18297"/>
    </source>
</evidence>
<proteinExistence type="predicted"/>
<gene>
    <name evidence="5" type="ORF">CO162_01975</name>
</gene>
<dbReference type="InterPro" id="IPR059101">
    <property type="entry name" value="NFACT-R_2"/>
</dbReference>
<dbReference type="InterPro" id="IPR020536">
    <property type="entry name" value="ThiI_AANH"/>
</dbReference>
<name>A0A2M7YH27_9BACT</name>
<evidence type="ECO:0000313" key="5">
    <source>
        <dbReference type="EMBL" id="PJA62272.1"/>
    </source>
</evidence>
<dbReference type="PANTHER" id="PTHR11933">
    <property type="entry name" value="TRNA 5-METHYLAMINOMETHYL-2-THIOURIDYLATE -METHYLTRANSFERASE"/>
    <property type="match status" value="1"/>
</dbReference>
<evidence type="ECO:0000256" key="2">
    <source>
        <dbReference type="ARBA" id="ARBA00022840"/>
    </source>
</evidence>